<dbReference type="EMBL" id="MWIO01000004">
    <property type="protein sequence ID" value="THD09861.1"/>
    <property type="molecule type" value="Genomic_DNA"/>
</dbReference>
<name>A0A4V3UT98_9GAMM</name>
<dbReference type="GO" id="GO:0016757">
    <property type="term" value="F:glycosyltransferase activity"/>
    <property type="evidence" value="ECO:0007669"/>
    <property type="project" value="TreeGrafter"/>
</dbReference>
<organism evidence="2 3">
    <name type="scientific">Rhodanobacter lindaniclasticus</name>
    <dbReference type="NCBI Taxonomy" id="75310"/>
    <lineage>
        <taxon>Bacteria</taxon>
        <taxon>Pseudomonadati</taxon>
        <taxon>Pseudomonadota</taxon>
        <taxon>Gammaproteobacteria</taxon>
        <taxon>Lysobacterales</taxon>
        <taxon>Rhodanobacteraceae</taxon>
        <taxon>Rhodanobacter</taxon>
    </lineage>
</organism>
<gene>
    <name evidence="2" type="ORF">B1991_01300</name>
</gene>
<evidence type="ECO:0000313" key="2">
    <source>
        <dbReference type="EMBL" id="THD09861.1"/>
    </source>
</evidence>
<protein>
    <submittedName>
        <fullName evidence="2">Glycosyl transferase</fullName>
    </submittedName>
</protein>
<dbReference type="PANTHER" id="PTHR45947:SF3">
    <property type="entry name" value="SULFOQUINOVOSYL TRANSFERASE SQD2"/>
    <property type="match status" value="1"/>
</dbReference>
<evidence type="ECO:0000259" key="1">
    <source>
        <dbReference type="Pfam" id="PF13439"/>
    </source>
</evidence>
<dbReference type="OrthoDB" id="9802525at2"/>
<proteinExistence type="predicted"/>
<dbReference type="Pfam" id="PF13692">
    <property type="entry name" value="Glyco_trans_1_4"/>
    <property type="match status" value="1"/>
</dbReference>
<dbReference type="PANTHER" id="PTHR45947">
    <property type="entry name" value="SULFOQUINOVOSYL TRANSFERASE SQD2"/>
    <property type="match status" value="1"/>
</dbReference>
<comment type="caution">
    <text evidence="2">The sequence shown here is derived from an EMBL/GenBank/DDBJ whole genome shotgun (WGS) entry which is preliminary data.</text>
</comment>
<dbReference type="InterPro" id="IPR028098">
    <property type="entry name" value="Glyco_trans_4-like_N"/>
</dbReference>
<dbReference type="RefSeq" id="WP_136256902.1">
    <property type="nucleotide sequence ID" value="NZ_MWIO01000004.1"/>
</dbReference>
<feature type="domain" description="Glycosyltransferase subfamily 4-like N-terminal" evidence="1">
    <location>
        <begin position="14"/>
        <end position="176"/>
    </location>
</feature>
<keyword evidence="2" id="KW-0808">Transferase</keyword>
<dbReference type="InterPro" id="IPR050194">
    <property type="entry name" value="Glycosyltransferase_grp1"/>
</dbReference>
<keyword evidence="3" id="KW-1185">Reference proteome</keyword>
<accession>A0A4V3UT98</accession>
<dbReference type="Gene3D" id="3.40.50.2000">
    <property type="entry name" value="Glycogen Phosphorylase B"/>
    <property type="match status" value="2"/>
</dbReference>
<dbReference type="SUPFAM" id="SSF53756">
    <property type="entry name" value="UDP-Glycosyltransferase/glycogen phosphorylase"/>
    <property type="match status" value="1"/>
</dbReference>
<dbReference type="Proteomes" id="UP000306317">
    <property type="component" value="Unassembled WGS sequence"/>
</dbReference>
<reference evidence="2 3" key="1">
    <citation type="submission" date="2017-02" db="EMBL/GenBank/DDBJ databases">
        <title>Whole genome sequencing of Rhodanobacter lindaniclasticus DSM 17932.</title>
        <authorList>
            <person name="Kumar S."/>
            <person name="Patil P."/>
            <person name="Patil P.B."/>
        </authorList>
    </citation>
    <scope>NUCLEOTIDE SEQUENCE [LARGE SCALE GENOMIC DNA]</scope>
    <source>
        <strain evidence="2 3">DSM 17932</strain>
    </source>
</reference>
<dbReference type="AlphaFoldDB" id="A0A4V3UT98"/>
<evidence type="ECO:0000313" key="3">
    <source>
        <dbReference type="Proteomes" id="UP000306317"/>
    </source>
</evidence>
<sequence>MRVSFVTETWPPQVNGVALTVRTLAAGLAARGLGVDVVRPGGDGRDGKVELIGARGVALPRYPGMQFGLPAGSALRRRWQAKRPDAVYVATEGPLGASALRAANALQIPVVSGFHTRFHDYAAHYGVGLLAPLVRNHLLGFHRRAQMTLVPTNALHAELTDAGVDHVRKLRRGVDIRLFSPDRRDPALRRSWGVDDETTVLLCVGRIAAEKNLGLAVQAFRALQARTPAARLVMVGDGPQRAALASTCPEALFVGTRHGTELAAHYASADVFLFPSLSETFGNVVLEAMASGLALVAFDHAAAQEHVVDGLSGRVVPPADARGFITAAYQLGADPATRRRLAANARRAALRCPPDMVIAEFETLLVSLLHGYPDDRLRAVA</sequence>
<dbReference type="Pfam" id="PF13439">
    <property type="entry name" value="Glyco_transf_4"/>
    <property type="match status" value="1"/>
</dbReference>
<dbReference type="CDD" id="cd03814">
    <property type="entry name" value="GT4-like"/>
    <property type="match status" value="1"/>
</dbReference>